<feature type="transmembrane region" description="Helical" evidence="1">
    <location>
        <begin position="182"/>
        <end position="200"/>
    </location>
</feature>
<evidence type="ECO:0000256" key="1">
    <source>
        <dbReference type="SAM" id="Phobius"/>
    </source>
</evidence>
<gene>
    <name evidence="2" type="ORF">AB852_33545</name>
</gene>
<feature type="transmembrane region" description="Helical" evidence="1">
    <location>
        <begin position="92"/>
        <end position="112"/>
    </location>
</feature>
<evidence type="ECO:0000313" key="3">
    <source>
        <dbReference type="Proteomes" id="UP000186455"/>
    </source>
</evidence>
<keyword evidence="1" id="KW-0812">Transmembrane</keyword>
<feature type="transmembrane region" description="Helical" evidence="1">
    <location>
        <begin position="124"/>
        <end position="146"/>
    </location>
</feature>
<protein>
    <submittedName>
        <fullName evidence="2">Membrane protein</fullName>
    </submittedName>
</protein>
<accession>A0A1Q4UYB5</accession>
<sequence length="431" mass="43850">MSHRTSPGGAADHYVAGPAPHGWFQALLTALAALVVMTVVAAAGLWAAGAHTLPGAAFPRVVAAVVLMAVGGDIDLSGDAGGLAGAQGDLGVLPLSVTLVGALVLGAGFLVPLRHRAVVGERELAGWAARIAVPWVVVLVALALFARQEFRVSIGDGAIGDLGDLLGIAPTVGFAGDIGTSVLVGLVWLAGVLVITLLVARRTPVPPRLLRFHGAVRPAAHAMLDVLLTYVVAGLVVGLVVAATRGNAADTVGVLLLGLPNLVWLAFTLGLGATWDGRIEGPFGLPVPKVLDEVLRGSGGGELSVLNVRTLAERDPRAWWLVPFAALVLLAAAFLMARRSPAGTALWRLALRMGIALVLTVLIVCLTGRVSAHFGLSLLGIGDLGGGLGGQVRLSPRLWGALGTAALWGLVTGFLGGAAARVHARATGRVD</sequence>
<dbReference type="Proteomes" id="UP000186455">
    <property type="component" value="Unassembled WGS sequence"/>
</dbReference>
<keyword evidence="3" id="KW-1185">Reference proteome</keyword>
<name>A0A1Q4UYB5_9ACTN</name>
<dbReference type="InterPro" id="IPR047724">
    <property type="entry name" value="Streptophobe"/>
</dbReference>
<proteinExistence type="predicted"/>
<feature type="transmembrane region" description="Helical" evidence="1">
    <location>
        <begin position="53"/>
        <end position="72"/>
    </location>
</feature>
<reference evidence="2 3" key="1">
    <citation type="submission" date="2015-06" db="EMBL/GenBank/DDBJ databases">
        <title>Cloning and characterization of the uncialamcin biosynthetic gene cluster.</title>
        <authorList>
            <person name="Yan X."/>
            <person name="Huang T."/>
            <person name="Ge H."/>
            <person name="Shen B."/>
        </authorList>
    </citation>
    <scope>NUCLEOTIDE SEQUENCE [LARGE SCALE GENOMIC DNA]</scope>
    <source>
        <strain evidence="2 3">DCA2648</strain>
    </source>
</reference>
<evidence type="ECO:0000313" key="2">
    <source>
        <dbReference type="EMBL" id="OKH90561.1"/>
    </source>
</evidence>
<feature type="transmembrane region" description="Helical" evidence="1">
    <location>
        <begin position="23"/>
        <end position="46"/>
    </location>
</feature>
<feature type="transmembrane region" description="Helical" evidence="1">
    <location>
        <begin position="349"/>
        <end position="370"/>
    </location>
</feature>
<feature type="transmembrane region" description="Helical" evidence="1">
    <location>
        <begin position="398"/>
        <end position="420"/>
    </location>
</feature>
<keyword evidence="1" id="KW-0472">Membrane</keyword>
<organism evidence="2 3">
    <name type="scientific">Streptomyces uncialis</name>
    <dbReference type="NCBI Taxonomy" id="1048205"/>
    <lineage>
        <taxon>Bacteria</taxon>
        <taxon>Bacillati</taxon>
        <taxon>Actinomycetota</taxon>
        <taxon>Actinomycetes</taxon>
        <taxon>Kitasatosporales</taxon>
        <taxon>Streptomycetaceae</taxon>
        <taxon>Streptomyces</taxon>
    </lineage>
</organism>
<feature type="transmembrane region" description="Helical" evidence="1">
    <location>
        <begin position="158"/>
        <end position="175"/>
    </location>
</feature>
<dbReference type="RefSeq" id="WP_073794555.1">
    <property type="nucleotide sequence ID" value="NZ_LFBV01000011.1"/>
</dbReference>
<keyword evidence="1" id="KW-1133">Transmembrane helix</keyword>
<dbReference type="NCBIfam" id="NF038391">
    <property type="entry name" value="streptophobe"/>
    <property type="match status" value="1"/>
</dbReference>
<comment type="caution">
    <text evidence="2">The sequence shown here is derived from an EMBL/GenBank/DDBJ whole genome shotgun (WGS) entry which is preliminary data.</text>
</comment>
<feature type="transmembrane region" description="Helical" evidence="1">
    <location>
        <begin position="220"/>
        <end position="242"/>
    </location>
</feature>
<dbReference type="AlphaFoldDB" id="A0A1Q4UYB5"/>
<feature type="transmembrane region" description="Helical" evidence="1">
    <location>
        <begin position="254"/>
        <end position="275"/>
    </location>
</feature>
<dbReference type="EMBL" id="LFBV01000011">
    <property type="protein sequence ID" value="OKH90561.1"/>
    <property type="molecule type" value="Genomic_DNA"/>
</dbReference>
<feature type="transmembrane region" description="Helical" evidence="1">
    <location>
        <begin position="318"/>
        <end position="337"/>
    </location>
</feature>